<gene>
    <name evidence="2" type="primary">hpsH</name>
</gene>
<evidence type="ECO:0000313" key="2">
    <source>
        <dbReference type="EMBL" id="BAP91655.1"/>
    </source>
</evidence>
<protein>
    <submittedName>
        <fullName evidence="2">Type IV pilin protein</fullName>
    </submittedName>
</protein>
<dbReference type="InterPro" id="IPR012902">
    <property type="entry name" value="N_methyl_site"/>
</dbReference>
<organism evidence="2">
    <name type="scientific">Phormidium sp. KS</name>
    <dbReference type="NCBI Taxonomy" id="654446"/>
    <lineage>
        <taxon>Bacteria</taxon>
        <taxon>Bacillati</taxon>
        <taxon>Cyanobacteriota</taxon>
        <taxon>Cyanophyceae</taxon>
        <taxon>Oscillatoriophycideae</taxon>
        <taxon>Oscillatoriales</taxon>
        <taxon>Oscillatoriaceae</taxon>
        <taxon>Phormidium</taxon>
    </lineage>
</organism>
<dbReference type="SUPFAM" id="SSF54523">
    <property type="entry name" value="Pili subunits"/>
    <property type="match status" value="1"/>
</dbReference>
<accession>A0A3G9CMY0</accession>
<evidence type="ECO:0000256" key="1">
    <source>
        <dbReference type="SAM" id="Phobius"/>
    </source>
</evidence>
<dbReference type="AlphaFoldDB" id="A0A3G9CMY0"/>
<name>A0A3G9CMY0_9CYAN</name>
<dbReference type="InterPro" id="IPR045584">
    <property type="entry name" value="Pilin-like"/>
</dbReference>
<dbReference type="Pfam" id="PF07963">
    <property type="entry name" value="N_methyl"/>
    <property type="match status" value="1"/>
</dbReference>
<feature type="transmembrane region" description="Helical" evidence="1">
    <location>
        <begin position="12"/>
        <end position="36"/>
    </location>
</feature>
<dbReference type="PROSITE" id="PS00409">
    <property type="entry name" value="PROKAR_NTER_METHYL"/>
    <property type="match status" value="1"/>
</dbReference>
<sequence>MKYQSSQCDRGFTLVEMLVVIAVIGISASIAAPSFLGFLQRQRLNVAQAQTLDVIRQAQNNAKREKRIWQASFRQDLDRVQWAVHPENLSLDRLDWNDLLGEDADLIEIDPNYTTLLEQDGIYRVQFQYKGRVNGQLGRITLVSRGSANSNHASKRCVWVSTLLGALRTAGNRECVRN</sequence>
<keyword evidence="1" id="KW-0472">Membrane</keyword>
<reference evidence="2" key="1">
    <citation type="journal article" date="2014" name="Life">
        <title>Cellular Dynamics Drives the Emergence of Supracellular Structure in the Cyanobacterium, Phormidium sp. KS.</title>
        <authorList>
            <person name="Sato N."/>
            <person name="Katsumata Y."/>
            <person name="Sato K."/>
            <person name="Tajima N."/>
        </authorList>
    </citation>
    <scope>NUCLEOTIDE SEQUENCE</scope>
    <source>
        <strain evidence="2">KS</strain>
    </source>
</reference>
<dbReference type="EMBL" id="AB992256">
    <property type="protein sequence ID" value="BAP91655.1"/>
    <property type="molecule type" value="Genomic_DNA"/>
</dbReference>
<keyword evidence="1" id="KW-0812">Transmembrane</keyword>
<dbReference type="NCBIfam" id="TIGR02532">
    <property type="entry name" value="IV_pilin_GFxxxE"/>
    <property type="match status" value="1"/>
</dbReference>
<keyword evidence="1" id="KW-1133">Transmembrane helix</keyword>
<proteinExistence type="predicted"/>
<dbReference type="Gene3D" id="3.30.700.10">
    <property type="entry name" value="Glycoprotein, Type 4 Pilin"/>
    <property type="match status" value="1"/>
</dbReference>